<gene>
    <name evidence="2" type="ORF">EKG39_21135</name>
</gene>
<dbReference type="EMBL" id="RXNV01000018">
    <property type="protein sequence ID" value="RTR27018.1"/>
    <property type="molecule type" value="Genomic_DNA"/>
</dbReference>
<dbReference type="AlphaFoldDB" id="A0A431VUS2"/>
<dbReference type="GO" id="GO:0003676">
    <property type="term" value="F:nucleic acid binding"/>
    <property type="evidence" value="ECO:0007669"/>
    <property type="project" value="InterPro"/>
</dbReference>
<evidence type="ECO:0000313" key="2">
    <source>
        <dbReference type="EMBL" id="RTR27018.1"/>
    </source>
</evidence>
<dbReference type="SUPFAM" id="SSF52980">
    <property type="entry name" value="Restriction endonuclease-like"/>
    <property type="match status" value="1"/>
</dbReference>
<dbReference type="OrthoDB" id="5291587at2"/>
<proteinExistence type="predicted"/>
<keyword evidence="3" id="KW-1185">Reference proteome</keyword>
<dbReference type="RefSeq" id="WP_126507996.1">
    <property type="nucleotide sequence ID" value="NZ_RXNV01000018.1"/>
</dbReference>
<evidence type="ECO:0000259" key="1">
    <source>
        <dbReference type="Pfam" id="PF08722"/>
    </source>
</evidence>
<protein>
    <recommendedName>
        <fullName evidence="1">TnsA endonuclease N-terminal domain-containing protein</fullName>
    </recommendedName>
</protein>
<dbReference type="Proteomes" id="UP000282060">
    <property type="component" value="Unassembled WGS sequence"/>
</dbReference>
<dbReference type="Gene3D" id="3.40.1350.10">
    <property type="match status" value="1"/>
</dbReference>
<dbReference type="InterPro" id="IPR011335">
    <property type="entry name" value="Restrct_endonuc-II-like"/>
</dbReference>
<name>A0A431VUS2_9GAMM</name>
<sequence length="275" mass="32341">MGKSLKMVTEKRQATWYRKHRKSIDDGCYEPFWRAEDVRSSGIKVKVRHFKDPNRVVHLLSMNEMFMYQLIAWDTSISEVYEQFAIPLEESIAIADQLGVKHPVYLDSRTPIVQTVDFICLQNDQTKKCIAVKQKSWLEDQRTQEKLAIQEGYCLINDYDFQIVSSDELKTNRCQNLEFLFNHANLDQLLIGVFRVWISNFFGTMADDREDRVAHILERSAKLTGIPYRRAAHFFFHAIWVSLLEFNWHRPLLLEASASDLELKPNDKYCTRLRG</sequence>
<organism evidence="2 3">
    <name type="scientific">Shewanella atlantica</name>
    <dbReference type="NCBI Taxonomy" id="271099"/>
    <lineage>
        <taxon>Bacteria</taxon>
        <taxon>Pseudomonadati</taxon>
        <taxon>Pseudomonadota</taxon>
        <taxon>Gammaproteobacteria</taxon>
        <taxon>Alteromonadales</taxon>
        <taxon>Shewanellaceae</taxon>
        <taxon>Shewanella</taxon>
    </lineage>
</organism>
<evidence type="ECO:0000313" key="3">
    <source>
        <dbReference type="Proteomes" id="UP000282060"/>
    </source>
</evidence>
<dbReference type="CDD" id="cd22362">
    <property type="entry name" value="TnsA_endonuclease-like"/>
    <property type="match status" value="1"/>
</dbReference>
<accession>A0A431VUS2</accession>
<comment type="caution">
    <text evidence="2">The sequence shown here is derived from an EMBL/GenBank/DDBJ whole genome shotgun (WGS) entry which is preliminary data.</text>
</comment>
<dbReference type="InterPro" id="IPR014833">
    <property type="entry name" value="TnsA_N"/>
</dbReference>
<reference evidence="2 3" key="1">
    <citation type="submission" date="2018-12" db="EMBL/GenBank/DDBJ databases">
        <authorList>
            <person name="Yu L."/>
        </authorList>
    </citation>
    <scope>NUCLEOTIDE SEQUENCE [LARGE SCALE GENOMIC DNA]</scope>
    <source>
        <strain evidence="2 3">HAW-EB5</strain>
    </source>
</reference>
<dbReference type="Pfam" id="PF08722">
    <property type="entry name" value="Tn7_TnsA-like_N"/>
    <property type="match status" value="1"/>
</dbReference>
<dbReference type="InterPro" id="IPR011856">
    <property type="entry name" value="tRNA_endonuc-like_dom_sf"/>
</dbReference>
<feature type="domain" description="TnsA endonuclease N-terminal" evidence="1">
    <location>
        <begin position="75"/>
        <end position="165"/>
    </location>
</feature>